<dbReference type="EMBL" id="FNFD01000004">
    <property type="protein sequence ID" value="SDK08809.1"/>
    <property type="molecule type" value="Genomic_DNA"/>
</dbReference>
<dbReference type="RefSeq" id="WP_084334170.1">
    <property type="nucleotide sequence ID" value="NZ_CBKZNZ010000190.1"/>
</dbReference>
<dbReference type="AlphaFoldDB" id="A0A1G8Z115"/>
<evidence type="ECO:0008006" key="3">
    <source>
        <dbReference type="Google" id="ProtNLM"/>
    </source>
</evidence>
<organism evidence="1 2">
    <name type="scientific">Pseudomonas indica</name>
    <dbReference type="NCBI Taxonomy" id="137658"/>
    <lineage>
        <taxon>Bacteria</taxon>
        <taxon>Pseudomonadati</taxon>
        <taxon>Pseudomonadota</taxon>
        <taxon>Gammaproteobacteria</taxon>
        <taxon>Pseudomonadales</taxon>
        <taxon>Pseudomonadaceae</taxon>
        <taxon>Pseudomonas</taxon>
    </lineage>
</organism>
<evidence type="ECO:0000313" key="2">
    <source>
        <dbReference type="Proteomes" id="UP000198706"/>
    </source>
</evidence>
<sequence>MAYNWDLIERLLLKVQESAGKNFAPRAYAEELAQEHSAAGLPVGNLDAMKQDAADYEAVLFNGGFIEPRPEERGGTGENFVLTERGLRLLRLIGGTTESSAEARRRLDEKDTAALVPEIFDDLANGMGAV</sequence>
<accession>A0A1G8Z115</accession>
<gene>
    <name evidence="1" type="ORF">SAMN05216186_104168</name>
</gene>
<reference evidence="1 2" key="1">
    <citation type="submission" date="2016-10" db="EMBL/GenBank/DDBJ databases">
        <authorList>
            <person name="de Groot N.N."/>
        </authorList>
    </citation>
    <scope>NUCLEOTIDE SEQUENCE [LARGE SCALE GENOMIC DNA]</scope>
    <source>
        <strain evidence="1 2">JCM 21544</strain>
    </source>
</reference>
<dbReference type="Proteomes" id="UP000198706">
    <property type="component" value="Unassembled WGS sequence"/>
</dbReference>
<proteinExistence type="predicted"/>
<protein>
    <recommendedName>
        <fullName evidence="3">Transcriptional regulator</fullName>
    </recommendedName>
</protein>
<evidence type="ECO:0000313" key="1">
    <source>
        <dbReference type="EMBL" id="SDK08809.1"/>
    </source>
</evidence>
<keyword evidence="2" id="KW-1185">Reference proteome</keyword>
<name>A0A1G8Z115_9PSED</name>
<dbReference type="STRING" id="137658.SAMN05216186_104168"/>